<protein>
    <recommendedName>
        <fullName evidence="4">Transmembrane protein</fullName>
    </recommendedName>
</protein>
<organism evidence="2 3">
    <name type="scientific">Theobroma cacao</name>
    <name type="common">Cacao</name>
    <name type="synonym">Cocoa</name>
    <dbReference type="NCBI Taxonomy" id="3641"/>
    <lineage>
        <taxon>Eukaryota</taxon>
        <taxon>Viridiplantae</taxon>
        <taxon>Streptophyta</taxon>
        <taxon>Embryophyta</taxon>
        <taxon>Tracheophyta</taxon>
        <taxon>Spermatophyta</taxon>
        <taxon>Magnoliopsida</taxon>
        <taxon>eudicotyledons</taxon>
        <taxon>Gunneridae</taxon>
        <taxon>Pentapetalae</taxon>
        <taxon>rosids</taxon>
        <taxon>malvids</taxon>
        <taxon>Malvales</taxon>
        <taxon>Malvaceae</taxon>
        <taxon>Byttnerioideae</taxon>
        <taxon>Theobroma</taxon>
    </lineage>
</organism>
<feature type="transmembrane region" description="Helical" evidence="1">
    <location>
        <begin position="124"/>
        <end position="143"/>
    </location>
</feature>
<evidence type="ECO:0000313" key="2">
    <source>
        <dbReference type="EMBL" id="EOY21039.1"/>
    </source>
</evidence>
<feature type="transmembrane region" description="Helical" evidence="1">
    <location>
        <begin position="49"/>
        <end position="71"/>
    </location>
</feature>
<keyword evidence="1" id="KW-0472">Membrane</keyword>
<keyword evidence="1" id="KW-1133">Transmembrane helix</keyword>
<gene>
    <name evidence="2" type="ORF">TCM_012357</name>
</gene>
<keyword evidence="3" id="KW-1185">Reference proteome</keyword>
<dbReference type="AlphaFoldDB" id="A0A061G1X0"/>
<keyword evidence="1" id="KW-0812">Transmembrane</keyword>
<proteinExistence type="predicted"/>
<dbReference type="EMBL" id="CM001881">
    <property type="protein sequence ID" value="EOY21039.1"/>
    <property type="molecule type" value="Genomic_DNA"/>
</dbReference>
<accession>A0A061G1X0</accession>
<dbReference type="Proteomes" id="UP000026915">
    <property type="component" value="Chromosome 3"/>
</dbReference>
<dbReference type="InParanoid" id="A0A061G1X0"/>
<evidence type="ECO:0000313" key="3">
    <source>
        <dbReference type="Proteomes" id="UP000026915"/>
    </source>
</evidence>
<evidence type="ECO:0008006" key="4">
    <source>
        <dbReference type="Google" id="ProtNLM"/>
    </source>
</evidence>
<feature type="transmembrane region" description="Helical" evidence="1">
    <location>
        <begin position="92"/>
        <end position="118"/>
    </location>
</feature>
<dbReference type="Gramene" id="EOY21039">
    <property type="protein sequence ID" value="EOY21039"/>
    <property type="gene ID" value="TCM_012357"/>
</dbReference>
<dbReference type="HOGENOM" id="CLU_1780794_0_0_1"/>
<sequence length="146" mass="16515">MDSTFRTLFWCCAFAFDFKVLDECFLCSEGVFAADFVAIIVAGCSWSLTFMFGCVFQALLVLSIPPVLSLFKSNFSIVMRKCLSYVGLFKAYIIAVAWVVPSFHAPVLGVCTLFFYSWLWCRQFLILVFELGGHLFVVAIRVVHKS</sequence>
<name>A0A061G1X0_THECC</name>
<evidence type="ECO:0000256" key="1">
    <source>
        <dbReference type="SAM" id="Phobius"/>
    </source>
</evidence>
<reference evidence="2 3" key="1">
    <citation type="journal article" date="2013" name="Genome Biol.">
        <title>The genome sequence of the most widely cultivated cacao type and its use to identify candidate genes regulating pod color.</title>
        <authorList>
            <person name="Motamayor J.C."/>
            <person name="Mockaitis K."/>
            <person name="Schmutz J."/>
            <person name="Haiminen N."/>
            <person name="Iii D.L."/>
            <person name="Cornejo O."/>
            <person name="Findley S.D."/>
            <person name="Zheng P."/>
            <person name="Utro F."/>
            <person name="Royaert S."/>
            <person name="Saski C."/>
            <person name="Jenkins J."/>
            <person name="Podicheti R."/>
            <person name="Zhao M."/>
            <person name="Scheffler B.E."/>
            <person name="Stack J.C."/>
            <person name="Feltus F.A."/>
            <person name="Mustiga G.M."/>
            <person name="Amores F."/>
            <person name="Phillips W."/>
            <person name="Marelli J.P."/>
            <person name="May G.D."/>
            <person name="Shapiro H."/>
            <person name="Ma J."/>
            <person name="Bustamante C.D."/>
            <person name="Schnell R.J."/>
            <person name="Main D."/>
            <person name="Gilbert D."/>
            <person name="Parida L."/>
            <person name="Kuhn D.N."/>
        </authorList>
    </citation>
    <scope>NUCLEOTIDE SEQUENCE [LARGE SCALE GENOMIC DNA]</scope>
    <source>
        <strain evidence="3">cv. Matina 1-6</strain>
    </source>
</reference>